<dbReference type="Proteomes" id="UP000724584">
    <property type="component" value="Unassembled WGS sequence"/>
</dbReference>
<comment type="caution">
    <text evidence="1">The sequence shown here is derived from an EMBL/GenBank/DDBJ whole genome shotgun (WGS) entry which is preliminary data.</text>
</comment>
<proteinExistence type="predicted"/>
<evidence type="ECO:0000313" key="1">
    <source>
        <dbReference type="EMBL" id="KAH6628400.1"/>
    </source>
</evidence>
<sequence>MTVGWGLGGGGIRSGGCIALHGGVLAVIFCLFCFTSVSSSFYLSRVVLITALRSVLYLPLSSVDIRIADTLLLFIIFALYCVCCSSRGVWCGVVRPETVTALLCPPSCVVGRMYIHLNPTLLPSPG</sequence>
<reference evidence="1 2" key="1">
    <citation type="journal article" date="2021" name="Nat. Commun.">
        <title>Genetic determinants of endophytism in the Arabidopsis root mycobiome.</title>
        <authorList>
            <person name="Mesny F."/>
            <person name="Miyauchi S."/>
            <person name="Thiergart T."/>
            <person name="Pickel B."/>
            <person name="Atanasova L."/>
            <person name="Karlsson M."/>
            <person name="Huettel B."/>
            <person name="Barry K.W."/>
            <person name="Haridas S."/>
            <person name="Chen C."/>
            <person name="Bauer D."/>
            <person name="Andreopoulos W."/>
            <person name="Pangilinan J."/>
            <person name="LaButti K."/>
            <person name="Riley R."/>
            <person name="Lipzen A."/>
            <person name="Clum A."/>
            <person name="Drula E."/>
            <person name="Henrissat B."/>
            <person name="Kohler A."/>
            <person name="Grigoriev I.V."/>
            <person name="Martin F.M."/>
            <person name="Hacquard S."/>
        </authorList>
    </citation>
    <scope>NUCLEOTIDE SEQUENCE [LARGE SCALE GENOMIC DNA]</scope>
    <source>
        <strain evidence="1 2">MPI-SDFR-AT-0079</strain>
    </source>
</reference>
<name>A0ACB7P7X4_9PEZI</name>
<dbReference type="EMBL" id="JAGIZQ010000005">
    <property type="protein sequence ID" value="KAH6628400.1"/>
    <property type="molecule type" value="Genomic_DNA"/>
</dbReference>
<evidence type="ECO:0000313" key="2">
    <source>
        <dbReference type="Proteomes" id="UP000724584"/>
    </source>
</evidence>
<accession>A0ACB7P7X4</accession>
<organism evidence="1 2">
    <name type="scientific">Chaetomium tenue</name>
    <dbReference type="NCBI Taxonomy" id="1854479"/>
    <lineage>
        <taxon>Eukaryota</taxon>
        <taxon>Fungi</taxon>
        <taxon>Dikarya</taxon>
        <taxon>Ascomycota</taxon>
        <taxon>Pezizomycotina</taxon>
        <taxon>Sordariomycetes</taxon>
        <taxon>Sordariomycetidae</taxon>
        <taxon>Sordariales</taxon>
        <taxon>Chaetomiaceae</taxon>
        <taxon>Chaetomium</taxon>
    </lineage>
</organism>
<protein>
    <submittedName>
        <fullName evidence="1">Uncharacterized protein</fullName>
    </submittedName>
</protein>
<keyword evidence="2" id="KW-1185">Reference proteome</keyword>
<gene>
    <name evidence="1" type="ORF">F5144DRAFT_578904</name>
</gene>